<accession>A0A4C1YMW4</accession>
<dbReference type="AlphaFoldDB" id="A0A4C1YMW4"/>
<gene>
    <name evidence="1" type="ORF">EVAR_60801_1</name>
</gene>
<protein>
    <submittedName>
        <fullName evidence="1">Uncharacterized protein</fullName>
    </submittedName>
</protein>
<evidence type="ECO:0000313" key="2">
    <source>
        <dbReference type="Proteomes" id="UP000299102"/>
    </source>
</evidence>
<dbReference type="EMBL" id="BGZK01001283">
    <property type="protein sequence ID" value="GBP76252.1"/>
    <property type="molecule type" value="Genomic_DNA"/>
</dbReference>
<name>A0A4C1YMW4_EUMVA</name>
<sequence length="108" mass="12323">MDSANPSTVEGTKLCRSELAVSGILRRDEVLETRRTGGRVPSESCKRRLLCELNKSIQQRRKQKQRPKEENCMKHLCSDSSNLQELMQLINSRDSPLTHNTNGDIITR</sequence>
<dbReference type="Proteomes" id="UP000299102">
    <property type="component" value="Unassembled WGS sequence"/>
</dbReference>
<evidence type="ECO:0000313" key="1">
    <source>
        <dbReference type="EMBL" id="GBP76252.1"/>
    </source>
</evidence>
<reference evidence="1 2" key="1">
    <citation type="journal article" date="2019" name="Commun. Biol.">
        <title>The bagworm genome reveals a unique fibroin gene that provides high tensile strength.</title>
        <authorList>
            <person name="Kono N."/>
            <person name="Nakamura H."/>
            <person name="Ohtoshi R."/>
            <person name="Tomita M."/>
            <person name="Numata K."/>
            <person name="Arakawa K."/>
        </authorList>
    </citation>
    <scope>NUCLEOTIDE SEQUENCE [LARGE SCALE GENOMIC DNA]</scope>
</reference>
<comment type="caution">
    <text evidence="1">The sequence shown here is derived from an EMBL/GenBank/DDBJ whole genome shotgun (WGS) entry which is preliminary data.</text>
</comment>
<keyword evidence="2" id="KW-1185">Reference proteome</keyword>
<proteinExistence type="predicted"/>
<organism evidence="1 2">
    <name type="scientific">Eumeta variegata</name>
    <name type="common">Bagworm moth</name>
    <name type="synonym">Eumeta japonica</name>
    <dbReference type="NCBI Taxonomy" id="151549"/>
    <lineage>
        <taxon>Eukaryota</taxon>
        <taxon>Metazoa</taxon>
        <taxon>Ecdysozoa</taxon>
        <taxon>Arthropoda</taxon>
        <taxon>Hexapoda</taxon>
        <taxon>Insecta</taxon>
        <taxon>Pterygota</taxon>
        <taxon>Neoptera</taxon>
        <taxon>Endopterygota</taxon>
        <taxon>Lepidoptera</taxon>
        <taxon>Glossata</taxon>
        <taxon>Ditrysia</taxon>
        <taxon>Tineoidea</taxon>
        <taxon>Psychidae</taxon>
        <taxon>Oiketicinae</taxon>
        <taxon>Eumeta</taxon>
    </lineage>
</organism>